<dbReference type="EC" id="2.7.13.3" evidence="2"/>
<dbReference type="EMBL" id="JAXBLV010000179">
    <property type="protein sequence ID" value="MDY3560553.1"/>
    <property type="molecule type" value="Genomic_DNA"/>
</dbReference>
<dbReference type="PROSITE" id="PS50113">
    <property type="entry name" value="PAC"/>
    <property type="match status" value="4"/>
</dbReference>
<keyword evidence="5" id="KW-0418">Kinase</keyword>
<organism evidence="11 12">
    <name type="scientific">Gemmata algarum</name>
    <dbReference type="NCBI Taxonomy" id="2975278"/>
    <lineage>
        <taxon>Bacteria</taxon>
        <taxon>Pseudomonadati</taxon>
        <taxon>Planctomycetota</taxon>
        <taxon>Planctomycetia</taxon>
        <taxon>Gemmatales</taxon>
        <taxon>Gemmataceae</taxon>
        <taxon>Gemmata</taxon>
    </lineage>
</organism>
<dbReference type="SUPFAM" id="SSF52172">
    <property type="entry name" value="CheY-like"/>
    <property type="match status" value="1"/>
</dbReference>
<dbReference type="SMART" id="SM00086">
    <property type="entry name" value="PAC"/>
    <property type="match status" value="4"/>
</dbReference>
<dbReference type="PANTHER" id="PTHR43304:SF1">
    <property type="entry name" value="PAC DOMAIN-CONTAINING PROTEIN"/>
    <property type="match status" value="1"/>
</dbReference>
<dbReference type="InterPro" id="IPR000700">
    <property type="entry name" value="PAS-assoc_C"/>
</dbReference>
<evidence type="ECO:0000259" key="7">
    <source>
        <dbReference type="PROSITE" id="PS50109"/>
    </source>
</evidence>
<dbReference type="InterPro" id="IPR035965">
    <property type="entry name" value="PAS-like_dom_sf"/>
</dbReference>
<dbReference type="SMART" id="SM00388">
    <property type="entry name" value="HisKA"/>
    <property type="match status" value="1"/>
</dbReference>
<dbReference type="Pfam" id="PF00512">
    <property type="entry name" value="HisKA"/>
    <property type="match status" value="1"/>
</dbReference>
<dbReference type="InterPro" id="IPR004358">
    <property type="entry name" value="Sig_transdc_His_kin-like_C"/>
</dbReference>
<dbReference type="InterPro" id="IPR036890">
    <property type="entry name" value="HATPase_C_sf"/>
</dbReference>
<feature type="domain" description="PAC" evidence="10">
    <location>
        <begin position="95"/>
        <end position="146"/>
    </location>
</feature>
<dbReference type="RefSeq" id="WP_320687100.1">
    <property type="nucleotide sequence ID" value="NZ_JAXBLV010000179.1"/>
</dbReference>
<dbReference type="InterPro" id="IPR013655">
    <property type="entry name" value="PAS_fold_3"/>
</dbReference>
<dbReference type="Gene3D" id="3.30.565.10">
    <property type="entry name" value="Histidine kinase-like ATPase, C-terminal domain"/>
    <property type="match status" value="1"/>
</dbReference>
<dbReference type="InterPro" id="IPR029016">
    <property type="entry name" value="GAF-like_dom_sf"/>
</dbReference>
<accession>A0ABU5EZ17</accession>
<evidence type="ECO:0000313" key="12">
    <source>
        <dbReference type="Proteomes" id="UP001272242"/>
    </source>
</evidence>
<gene>
    <name evidence="11" type="ORF">R5W23_001788</name>
</gene>
<dbReference type="Gene3D" id="3.40.50.2300">
    <property type="match status" value="1"/>
</dbReference>
<dbReference type="InterPro" id="IPR000014">
    <property type="entry name" value="PAS"/>
</dbReference>
<dbReference type="PANTHER" id="PTHR43304">
    <property type="entry name" value="PHYTOCHROME-LIKE PROTEIN CPH1"/>
    <property type="match status" value="1"/>
</dbReference>
<reference evidence="12" key="1">
    <citation type="journal article" date="2023" name="Mar. Drugs">
        <title>Gemmata algarum, a Novel Planctomycete Isolated from an Algal Mat, Displays Antimicrobial Activity.</title>
        <authorList>
            <person name="Kumar G."/>
            <person name="Kallscheuer N."/>
            <person name="Kashif M."/>
            <person name="Ahamad S."/>
            <person name="Jagadeeshwari U."/>
            <person name="Pannikurungottu S."/>
            <person name="Haufschild T."/>
            <person name="Kabuu M."/>
            <person name="Sasikala C."/>
            <person name="Jogler C."/>
            <person name="Ramana C."/>
        </authorList>
    </citation>
    <scope>NUCLEOTIDE SEQUENCE [LARGE SCALE GENOMIC DNA]</scope>
    <source>
        <strain evidence="12">JC673</strain>
    </source>
</reference>
<dbReference type="Pfam" id="PF01590">
    <property type="entry name" value="GAF"/>
    <property type="match status" value="1"/>
</dbReference>
<dbReference type="InterPro" id="IPR001789">
    <property type="entry name" value="Sig_transdc_resp-reg_receiver"/>
</dbReference>
<evidence type="ECO:0000256" key="6">
    <source>
        <dbReference type="PROSITE-ProRule" id="PRU00169"/>
    </source>
</evidence>
<keyword evidence="12" id="KW-1185">Reference proteome</keyword>
<feature type="domain" description="Response regulatory" evidence="8">
    <location>
        <begin position="1086"/>
        <end position="1201"/>
    </location>
</feature>
<dbReference type="CDD" id="cd00082">
    <property type="entry name" value="HisKA"/>
    <property type="match status" value="1"/>
</dbReference>
<dbReference type="InterPro" id="IPR003018">
    <property type="entry name" value="GAF"/>
</dbReference>
<comment type="catalytic activity">
    <reaction evidence="1">
        <text>ATP + protein L-histidine = ADP + protein N-phospho-L-histidine.</text>
        <dbReference type="EC" id="2.7.13.3"/>
    </reaction>
</comment>
<dbReference type="Gene3D" id="1.10.287.130">
    <property type="match status" value="1"/>
</dbReference>
<dbReference type="Pfam" id="PF08448">
    <property type="entry name" value="PAS_4"/>
    <property type="match status" value="2"/>
</dbReference>
<dbReference type="SMART" id="SM00091">
    <property type="entry name" value="PAS"/>
    <property type="match status" value="4"/>
</dbReference>
<dbReference type="InterPro" id="IPR003594">
    <property type="entry name" value="HATPase_dom"/>
</dbReference>
<dbReference type="NCBIfam" id="TIGR00229">
    <property type="entry name" value="sensory_box"/>
    <property type="match status" value="4"/>
</dbReference>
<evidence type="ECO:0000256" key="3">
    <source>
        <dbReference type="ARBA" id="ARBA00022553"/>
    </source>
</evidence>
<dbReference type="SUPFAM" id="SSF55874">
    <property type="entry name" value="ATPase domain of HSP90 chaperone/DNA topoisomerase II/histidine kinase"/>
    <property type="match status" value="1"/>
</dbReference>
<evidence type="ECO:0000313" key="11">
    <source>
        <dbReference type="EMBL" id="MDY3560553.1"/>
    </source>
</evidence>
<dbReference type="InterPro" id="IPR005467">
    <property type="entry name" value="His_kinase_dom"/>
</dbReference>
<evidence type="ECO:0000259" key="10">
    <source>
        <dbReference type="PROSITE" id="PS50113"/>
    </source>
</evidence>
<feature type="modified residue" description="4-aspartylphosphate" evidence="6">
    <location>
        <position position="1136"/>
    </location>
</feature>
<feature type="domain" description="PAC" evidence="10">
    <location>
        <begin position="779"/>
        <end position="831"/>
    </location>
</feature>
<dbReference type="Proteomes" id="UP001272242">
    <property type="component" value="Unassembled WGS sequence"/>
</dbReference>
<dbReference type="SUPFAM" id="SSF47384">
    <property type="entry name" value="Homodimeric domain of signal transducing histidine kinase"/>
    <property type="match status" value="1"/>
</dbReference>
<sequence>MLDTHALTAPCPLCGPPPGEGAPRFRALLGRSLDPVLLFGPDGAIRHATPAGAALMGYFPDELENMAAAALIHPDDQERIGAAMAAVLATPDGTAAEEYRVRHRDGTWRWLEARAVNLLHEPDVGALVVSFRDVTRRREAEDALRASERRFRAMIENSADTVEVLAADGTILYVTPSVVRVGGRTADELIGRNAFEWCHPDDAAAFAEAHAQFVARPGAVVSGEYRYQHKDGSWRWAAVTCTNRLSDPAVGGVVVNLRDVTERVWAESVLRGAMEGSLDAVYILACERDARGRITDFRFADLNGIGAALIDMERSSVVGRRLCELLPGNRTGGHFDRFVRVFESGAPLEEEFPVRTPGGRHVWLHHQVVRAGDGVVVTTRDVSARRAAEVALREREELLRTVIANIPCGVFWKDRNSVFLGCNDLFARNHALPGPAAVIGRTDFGLGTAAAEAEGFRADDRRVMETGEPLLGVEEALTRPDGTAVVLLTGKVPLRDAAGGVVGVLGVYQDITDRKRAEDELRRRDDRLSAQQAALLALARDVLLCGSPEAALARVTEETARTLAVARVSVWRYTADRRAIRCADLYEAGAGRHTAGTELPAEVYPAYFRALEECDVIPTDDAAADPRTREFVASYLTPLGIGSLLDVTLRPFGRPEGVLCCEHVGPPRHWEADERVFAMAVGNLVSLAQERWERQRAEDAARAWNARYEAAVKATGQMLYEWNADTGSVTWAGSCESTLGCPEAEMPHDLAGWRAWVHPDDRPAFDREAERSLASGTSFRLEYRVRRRDGSVIVVDDHGHFLSSGDGRLTRQVGFVVDVTDRKRLEEQFRQAQKMEAVGQLAGGVAHDFNNLLTVINGYSELVLGGLPADEPVRAMVHEVRQAGERAAELTQQLLAFGRKQVLQKTVVDLNEVVAGLVGLLGRLIGEDVRLEVRPGTNLRRVLADPAQLGQVLMNLAVNARDAMPTGGTLSISTRNADLDAGRAQDGADVSAGPYVLLEVSDTGCGMTGDVLAHLFEPFFTTKGPGKGTGLGLATVYGVIKQSGGHIGVTSAVGTGTTFRVYLPSTGSPAASGVESAGRAPRGTEVVLLVEDEPGVRALAARVLRGHGYTVLTAAGAEQAVAAAVEAPQVDLLLTDVVMPGASGRVLAEQLHASRPGLRVLYMSGYTDDAVVRHGVAAEQAPFIQKPFSPAALAHKVRDVLDSRRAPGDGTPGT</sequence>
<dbReference type="InterPro" id="IPR001610">
    <property type="entry name" value="PAC"/>
</dbReference>
<dbReference type="InterPro" id="IPR052162">
    <property type="entry name" value="Sensor_kinase/Photoreceptor"/>
</dbReference>
<name>A0ABU5EZ17_9BACT</name>
<dbReference type="Pfam" id="PF00072">
    <property type="entry name" value="Response_reg"/>
    <property type="match status" value="1"/>
</dbReference>
<dbReference type="PROSITE" id="PS50109">
    <property type="entry name" value="HIS_KIN"/>
    <property type="match status" value="1"/>
</dbReference>
<feature type="domain" description="PAS" evidence="9">
    <location>
        <begin position="21"/>
        <end position="91"/>
    </location>
</feature>
<evidence type="ECO:0000259" key="8">
    <source>
        <dbReference type="PROSITE" id="PS50110"/>
    </source>
</evidence>
<dbReference type="Gene3D" id="3.30.450.20">
    <property type="entry name" value="PAS domain"/>
    <property type="match status" value="5"/>
</dbReference>
<keyword evidence="3 6" id="KW-0597">Phosphoprotein</keyword>
<evidence type="ECO:0000259" key="9">
    <source>
        <dbReference type="PROSITE" id="PS50112"/>
    </source>
</evidence>
<dbReference type="InterPro" id="IPR036097">
    <property type="entry name" value="HisK_dim/P_sf"/>
</dbReference>
<dbReference type="SMART" id="SM00387">
    <property type="entry name" value="HATPase_c"/>
    <property type="match status" value="1"/>
</dbReference>
<dbReference type="SUPFAM" id="SSF55785">
    <property type="entry name" value="PYP-like sensor domain (PAS domain)"/>
    <property type="match status" value="5"/>
</dbReference>
<dbReference type="PRINTS" id="PR00344">
    <property type="entry name" value="BCTRLSENSOR"/>
</dbReference>
<protein>
    <recommendedName>
        <fullName evidence="2">histidine kinase</fullName>
        <ecNumber evidence="2">2.7.13.3</ecNumber>
    </recommendedName>
</protein>
<dbReference type="PROSITE" id="PS50110">
    <property type="entry name" value="RESPONSE_REGULATORY"/>
    <property type="match status" value="1"/>
</dbReference>
<comment type="caution">
    <text evidence="11">The sequence shown here is derived from an EMBL/GenBank/DDBJ whole genome shotgun (WGS) entry which is preliminary data.</text>
</comment>
<feature type="domain" description="Histidine kinase" evidence="7">
    <location>
        <begin position="844"/>
        <end position="1067"/>
    </location>
</feature>
<dbReference type="CDD" id="cd00130">
    <property type="entry name" value="PAS"/>
    <property type="match status" value="3"/>
</dbReference>
<dbReference type="PROSITE" id="PS50112">
    <property type="entry name" value="PAS"/>
    <property type="match status" value="2"/>
</dbReference>
<proteinExistence type="predicted"/>
<dbReference type="Pfam" id="PF08447">
    <property type="entry name" value="PAS_3"/>
    <property type="match status" value="3"/>
</dbReference>
<dbReference type="Gene3D" id="3.30.450.40">
    <property type="match status" value="1"/>
</dbReference>
<dbReference type="InterPro" id="IPR011006">
    <property type="entry name" value="CheY-like_superfamily"/>
</dbReference>
<dbReference type="Pfam" id="PF02518">
    <property type="entry name" value="HATPase_c"/>
    <property type="match status" value="1"/>
</dbReference>
<evidence type="ECO:0000256" key="2">
    <source>
        <dbReference type="ARBA" id="ARBA00012438"/>
    </source>
</evidence>
<dbReference type="SMART" id="SM00065">
    <property type="entry name" value="GAF"/>
    <property type="match status" value="1"/>
</dbReference>
<feature type="domain" description="PAS" evidence="9">
    <location>
        <begin position="147"/>
        <end position="217"/>
    </location>
</feature>
<dbReference type="InterPro" id="IPR013656">
    <property type="entry name" value="PAS_4"/>
</dbReference>
<dbReference type="InterPro" id="IPR003661">
    <property type="entry name" value="HisK_dim/P_dom"/>
</dbReference>
<keyword evidence="4" id="KW-0808">Transferase</keyword>
<feature type="domain" description="PAC" evidence="10">
    <location>
        <begin position="221"/>
        <end position="272"/>
    </location>
</feature>
<dbReference type="SMART" id="SM00448">
    <property type="entry name" value="REC"/>
    <property type="match status" value="1"/>
</dbReference>
<feature type="domain" description="PAC" evidence="10">
    <location>
        <begin position="471"/>
        <end position="523"/>
    </location>
</feature>
<evidence type="ECO:0000256" key="1">
    <source>
        <dbReference type="ARBA" id="ARBA00000085"/>
    </source>
</evidence>
<evidence type="ECO:0000256" key="4">
    <source>
        <dbReference type="ARBA" id="ARBA00022679"/>
    </source>
</evidence>
<evidence type="ECO:0000256" key="5">
    <source>
        <dbReference type="ARBA" id="ARBA00022777"/>
    </source>
</evidence>
<dbReference type="SUPFAM" id="SSF55781">
    <property type="entry name" value="GAF domain-like"/>
    <property type="match status" value="1"/>
</dbReference>